<dbReference type="Gene3D" id="3.30.710.10">
    <property type="entry name" value="Potassium Channel Kv1.1, Chain A"/>
    <property type="match status" value="1"/>
</dbReference>
<name>A0AAN8A2M9_9PEZI</name>
<dbReference type="Pfam" id="PF00651">
    <property type="entry name" value="BTB"/>
    <property type="match status" value="1"/>
</dbReference>
<protein>
    <recommendedName>
        <fullName evidence="1">BTB domain-containing protein</fullName>
    </recommendedName>
</protein>
<sequence>MADTEPPTKRRRVDFSETLCVLVGEDKKAFTVHKDIITTRSPYFSAAASARWNSASHKDITLAHDKPAIFSEYLQCLYLSIVETDGKLETDIFDLYLLADKLGDLVSANVVMDCIINWHAVDDVIPTVKAIGHVFDNTAPESKLRRLMVDYWVHESNSDAFVEAVTEAAKLGYTEVMEALLLEFGKVVAERCASKIVDAFGQGVGDRAKCHYHQHDEACPPCAAG</sequence>
<dbReference type="Proteomes" id="UP001310594">
    <property type="component" value="Unassembled WGS sequence"/>
</dbReference>
<dbReference type="EMBL" id="JAVRQU010000006">
    <property type="protein sequence ID" value="KAK5701903.1"/>
    <property type="molecule type" value="Genomic_DNA"/>
</dbReference>
<organism evidence="2 3">
    <name type="scientific">Elasticomyces elasticus</name>
    <dbReference type="NCBI Taxonomy" id="574655"/>
    <lineage>
        <taxon>Eukaryota</taxon>
        <taxon>Fungi</taxon>
        <taxon>Dikarya</taxon>
        <taxon>Ascomycota</taxon>
        <taxon>Pezizomycotina</taxon>
        <taxon>Dothideomycetes</taxon>
        <taxon>Dothideomycetidae</taxon>
        <taxon>Mycosphaerellales</taxon>
        <taxon>Teratosphaeriaceae</taxon>
        <taxon>Elasticomyces</taxon>
    </lineage>
</organism>
<dbReference type="CDD" id="cd18186">
    <property type="entry name" value="BTB_POZ_ZBTB_KLHL-like"/>
    <property type="match status" value="1"/>
</dbReference>
<dbReference type="PROSITE" id="PS50097">
    <property type="entry name" value="BTB"/>
    <property type="match status" value="1"/>
</dbReference>
<feature type="domain" description="BTB" evidence="1">
    <location>
        <begin position="17"/>
        <end position="86"/>
    </location>
</feature>
<accession>A0AAN8A2M9</accession>
<gene>
    <name evidence="2" type="ORF">LTR97_004721</name>
</gene>
<dbReference type="InterPro" id="IPR000210">
    <property type="entry name" value="BTB/POZ_dom"/>
</dbReference>
<dbReference type="PANTHER" id="PTHR47843:SF2">
    <property type="entry name" value="BTB DOMAIN-CONTAINING PROTEIN"/>
    <property type="match status" value="1"/>
</dbReference>
<evidence type="ECO:0000313" key="2">
    <source>
        <dbReference type="EMBL" id="KAK5701903.1"/>
    </source>
</evidence>
<dbReference type="AlphaFoldDB" id="A0AAN8A2M9"/>
<comment type="caution">
    <text evidence="2">The sequence shown here is derived from an EMBL/GenBank/DDBJ whole genome shotgun (WGS) entry which is preliminary data.</text>
</comment>
<proteinExistence type="predicted"/>
<reference evidence="2" key="1">
    <citation type="submission" date="2023-08" db="EMBL/GenBank/DDBJ databases">
        <title>Black Yeasts Isolated from many extreme environments.</title>
        <authorList>
            <person name="Coleine C."/>
            <person name="Stajich J.E."/>
            <person name="Selbmann L."/>
        </authorList>
    </citation>
    <scope>NUCLEOTIDE SEQUENCE</scope>
    <source>
        <strain evidence="2">CCFEE 5810</strain>
    </source>
</reference>
<dbReference type="SUPFAM" id="SSF54695">
    <property type="entry name" value="POZ domain"/>
    <property type="match status" value="1"/>
</dbReference>
<dbReference type="PANTHER" id="PTHR47843">
    <property type="entry name" value="BTB DOMAIN-CONTAINING PROTEIN-RELATED"/>
    <property type="match status" value="1"/>
</dbReference>
<dbReference type="InterPro" id="IPR011333">
    <property type="entry name" value="SKP1/BTB/POZ_sf"/>
</dbReference>
<evidence type="ECO:0000259" key="1">
    <source>
        <dbReference type="PROSITE" id="PS50097"/>
    </source>
</evidence>
<evidence type="ECO:0000313" key="3">
    <source>
        <dbReference type="Proteomes" id="UP001310594"/>
    </source>
</evidence>